<dbReference type="AlphaFoldDB" id="A0A1G8B4Y5"/>
<keyword evidence="2" id="KW-0472">Membrane</keyword>
<keyword evidence="2" id="KW-0812">Transmembrane</keyword>
<protein>
    <submittedName>
        <fullName evidence="3">Uncharacterized protein</fullName>
    </submittedName>
</protein>
<feature type="region of interest" description="Disordered" evidence="1">
    <location>
        <begin position="102"/>
        <end position="177"/>
    </location>
</feature>
<dbReference type="Proteomes" id="UP000198822">
    <property type="component" value="Chromosome I"/>
</dbReference>
<organism evidence="3 4">
    <name type="scientific">Agrococcus jejuensis</name>
    <dbReference type="NCBI Taxonomy" id="399736"/>
    <lineage>
        <taxon>Bacteria</taxon>
        <taxon>Bacillati</taxon>
        <taxon>Actinomycetota</taxon>
        <taxon>Actinomycetes</taxon>
        <taxon>Micrococcales</taxon>
        <taxon>Microbacteriaceae</taxon>
        <taxon>Agrococcus</taxon>
    </lineage>
</organism>
<name>A0A1G8B4Y5_9MICO</name>
<reference evidence="4" key="1">
    <citation type="submission" date="2016-10" db="EMBL/GenBank/DDBJ databases">
        <authorList>
            <person name="Varghese N."/>
            <person name="Submissions S."/>
        </authorList>
    </citation>
    <scope>NUCLEOTIDE SEQUENCE [LARGE SCALE GENOMIC DNA]</scope>
    <source>
        <strain evidence="4">DSM 22002</strain>
    </source>
</reference>
<accession>A0A1G8B4Y5</accession>
<evidence type="ECO:0000313" key="3">
    <source>
        <dbReference type="EMBL" id="SDH28063.1"/>
    </source>
</evidence>
<feature type="compositionally biased region" description="Low complexity" evidence="1">
    <location>
        <begin position="102"/>
        <end position="155"/>
    </location>
</feature>
<proteinExistence type="predicted"/>
<gene>
    <name evidence="3" type="ORF">SAMN04489720_0656</name>
</gene>
<feature type="transmembrane region" description="Helical" evidence="2">
    <location>
        <begin position="57"/>
        <end position="79"/>
    </location>
</feature>
<dbReference type="RefSeq" id="WP_157674641.1">
    <property type="nucleotide sequence ID" value="NZ_LT629695.1"/>
</dbReference>
<evidence type="ECO:0000256" key="1">
    <source>
        <dbReference type="SAM" id="MobiDB-lite"/>
    </source>
</evidence>
<dbReference type="OrthoDB" id="9844495at2"/>
<keyword evidence="4" id="KW-1185">Reference proteome</keyword>
<evidence type="ECO:0000313" key="4">
    <source>
        <dbReference type="Proteomes" id="UP000198822"/>
    </source>
</evidence>
<evidence type="ECO:0000256" key="2">
    <source>
        <dbReference type="SAM" id="Phobius"/>
    </source>
</evidence>
<sequence>MRRQPILLRIAIASLAVGAYALVRNLLSTWQTIQDYPNAQFLPVFLSTESATGGTDIMFVFYVWGPLVFGGLGIALLVAHFVTRAAGAAVVGGAAAATAQAWAQPQQPQQGGWQPQQTEQGWQQQQQPAPQQQGWQPEPQQQAWQQPAPQAQQQPNPIQPLGGTQPPPPNAADRIQP</sequence>
<dbReference type="STRING" id="399736.SAMN04489720_0656"/>
<keyword evidence="2" id="KW-1133">Transmembrane helix</keyword>
<dbReference type="EMBL" id="LT629695">
    <property type="protein sequence ID" value="SDH28063.1"/>
    <property type="molecule type" value="Genomic_DNA"/>
</dbReference>